<dbReference type="GeneID" id="32586257"/>
<keyword evidence="2" id="KW-1185">Reference proteome</keyword>
<sequence length="63" mass="6960">MNQCSSAAERAIEAVNRLLIVTLTYAWTATLTHQHIMLPLEEAEGELSSQEHSAAADLVRRPN</sequence>
<dbReference type="EMBL" id="LSEF01000057">
    <property type="protein sequence ID" value="OAF16396.1"/>
    <property type="molecule type" value="Genomic_DNA"/>
</dbReference>
<organism evidence="1 2">
    <name type="scientific">Bradyrhizobium neotropicale</name>
    <dbReference type="NCBI Taxonomy" id="1497615"/>
    <lineage>
        <taxon>Bacteria</taxon>
        <taxon>Pseudomonadati</taxon>
        <taxon>Pseudomonadota</taxon>
        <taxon>Alphaproteobacteria</taxon>
        <taxon>Hyphomicrobiales</taxon>
        <taxon>Nitrobacteraceae</taxon>
        <taxon>Bradyrhizobium</taxon>
    </lineage>
</organism>
<gene>
    <name evidence="1" type="ORF">AXW67_12580</name>
</gene>
<dbReference type="AlphaFoldDB" id="A0A176Z9G0"/>
<reference evidence="1 2" key="1">
    <citation type="submission" date="2016-02" db="EMBL/GenBank/DDBJ databases">
        <title>Draft genome sequence of the strain BR 10247T Bradyrhizobium neotropicale isolated from nodules of Centrolobium paraense.</title>
        <authorList>
            <person name="Simoes-Araujo J.L."/>
            <person name="Barauna A.C."/>
            <person name="Silva K."/>
            <person name="Zilli J.E."/>
        </authorList>
    </citation>
    <scope>NUCLEOTIDE SEQUENCE [LARGE SCALE GENOMIC DNA]</scope>
    <source>
        <strain evidence="1 2">BR 10247</strain>
    </source>
</reference>
<evidence type="ECO:0000313" key="2">
    <source>
        <dbReference type="Proteomes" id="UP000077173"/>
    </source>
</evidence>
<proteinExistence type="predicted"/>
<accession>A0A176Z9G0</accession>
<name>A0A176Z9G0_9BRAD</name>
<dbReference type="RefSeq" id="WP_063678979.1">
    <property type="nucleotide sequence ID" value="NZ_LSEF01000057.1"/>
</dbReference>
<protein>
    <submittedName>
        <fullName evidence="1">Uncharacterized protein</fullName>
    </submittedName>
</protein>
<comment type="caution">
    <text evidence="1">The sequence shown here is derived from an EMBL/GenBank/DDBJ whole genome shotgun (WGS) entry which is preliminary data.</text>
</comment>
<dbReference type="Proteomes" id="UP000077173">
    <property type="component" value="Unassembled WGS sequence"/>
</dbReference>
<evidence type="ECO:0000313" key="1">
    <source>
        <dbReference type="EMBL" id="OAF16396.1"/>
    </source>
</evidence>